<organism evidence="8 9">
    <name type="scientific">Clostridium cochlearium</name>
    <dbReference type="NCBI Taxonomy" id="1494"/>
    <lineage>
        <taxon>Bacteria</taxon>
        <taxon>Bacillati</taxon>
        <taxon>Bacillota</taxon>
        <taxon>Clostridia</taxon>
        <taxon>Eubacteriales</taxon>
        <taxon>Clostridiaceae</taxon>
        <taxon>Clostridium</taxon>
    </lineage>
</organism>
<evidence type="ECO:0000256" key="1">
    <source>
        <dbReference type="ARBA" id="ARBA00001966"/>
    </source>
</evidence>
<dbReference type="InterPro" id="IPR023404">
    <property type="entry name" value="rSAM_horseshoe"/>
</dbReference>
<dbReference type="InterPro" id="IPR007197">
    <property type="entry name" value="rSAM"/>
</dbReference>
<feature type="domain" description="B12-binding" evidence="6">
    <location>
        <begin position="1"/>
        <end position="133"/>
    </location>
</feature>
<dbReference type="AlphaFoldDB" id="A0A7Y3XWB6"/>
<dbReference type="SFLD" id="SFLDS00029">
    <property type="entry name" value="Radical_SAM"/>
    <property type="match status" value="1"/>
</dbReference>
<dbReference type="InterPro" id="IPR006638">
    <property type="entry name" value="Elp3/MiaA/NifB-like_rSAM"/>
</dbReference>
<dbReference type="Gene3D" id="3.80.30.20">
    <property type="entry name" value="tm_1862 like domain"/>
    <property type="match status" value="1"/>
</dbReference>
<keyword evidence="4" id="KW-0408">Iron</keyword>
<evidence type="ECO:0000256" key="5">
    <source>
        <dbReference type="ARBA" id="ARBA00023014"/>
    </source>
</evidence>
<dbReference type="Pfam" id="PF02310">
    <property type="entry name" value="B12-binding"/>
    <property type="match status" value="1"/>
</dbReference>
<dbReference type="CDD" id="cd02068">
    <property type="entry name" value="radical_SAM_B12_BD"/>
    <property type="match status" value="1"/>
</dbReference>
<proteinExistence type="predicted"/>
<dbReference type="InterPro" id="IPR058240">
    <property type="entry name" value="rSAM_sf"/>
</dbReference>
<dbReference type="SUPFAM" id="SSF102114">
    <property type="entry name" value="Radical SAM enzymes"/>
    <property type="match status" value="1"/>
</dbReference>
<dbReference type="InterPro" id="IPR025288">
    <property type="entry name" value="DUF4080"/>
</dbReference>
<dbReference type="PROSITE" id="PS51332">
    <property type="entry name" value="B12_BINDING"/>
    <property type="match status" value="1"/>
</dbReference>
<feature type="domain" description="Radical SAM core" evidence="7">
    <location>
        <begin position="173"/>
        <end position="403"/>
    </location>
</feature>
<keyword evidence="5" id="KW-0411">Iron-sulfur</keyword>
<dbReference type="Pfam" id="PF13311">
    <property type="entry name" value="DUF4080"/>
    <property type="match status" value="1"/>
</dbReference>
<dbReference type="SUPFAM" id="SSF52242">
    <property type="entry name" value="Cobalamin (vitamin B12)-binding domain"/>
    <property type="match status" value="1"/>
</dbReference>
<dbReference type="SMART" id="SM00729">
    <property type="entry name" value="Elp3"/>
    <property type="match status" value="1"/>
</dbReference>
<keyword evidence="3" id="KW-0479">Metal-binding</keyword>
<dbReference type="InterPro" id="IPR036724">
    <property type="entry name" value="Cobalamin-bd_sf"/>
</dbReference>
<dbReference type="Gene3D" id="3.40.50.280">
    <property type="entry name" value="Cobalamin-binding domain"/>
    <property type="match status" value="1"/>
</dbReference>
<protein>
    <submittedName>
        <fullName evidence="8">B12-binding domain-containing radical SAM protein</fullName>
    </submittedName>
</protein>
<evidence type="ECO:0000256" key="4">
    <source>
        <dbReference type="ARBA" id="ARBA00023004"/>
    </source>
</evidence>
<name>A0A7Y3XWB6_CLOCO</name>
<dbReference type="GO" id="GO:0031419">
    <property type="term" value="F:cobalamin binding"/>
    <property type="evidence" value="ECO:0007669"/>
    <property type="project" value="InterPro"/>
</dbReference>
<dbReference type="GO" id="GO:0005829">
    <property type="term" value="C:cytosol"/>
    <property type="evidence" value="ECO:0007669"/>
    <property type="project" value="TreeGrafter"/>
</dbReference>
<accession>A0A7Y3XWB6</accession>
<evidence type="ECO:0000313" key="8">
    <source>
        <dbReference type="EMBL" id="NOH15619.1"/>
    </source>
</evidence>
<dbReference type="Pfam" id="PF04055">
    <property type="entry name" value="Radical_SAM"/>
    <property type="match status" value="1"/>
</dbReference>
<dbReference type="PANTHER" id="PTHR43409">
    <property type="entry name" value="ANAEROBIC MAGNESIUM-PROTOPORPHYRIN IX MONOMETHYL ESTER CYCLASE-RELATED"/>
    <property type="match status" value="1"/>
</dbReference>
<dbReference type="CDD" id="cd01335">
    <property type="entry name" value="Radical_SAM"/>
    <property type="match status" value="1"/>
</dbReference>
<dbReference type="InterPro" id="IPR006158">
    <property type="entry name" value="Cobalamin-bd"/>
</dbReference>
<dbReference type="SFLD" id="SFLDG01123">
    <property type="entry name" value="methyltransferase_(Class_B)"/>
    <property type="match status" value="1"/>
</dbReference>
<gene>
    <name evidence="8" type="ORF">HMJ28_04310</name>
</gene>
<dbReference type="EMBL" id="JABFIF010000005">
    <property type="protein sequence ID" value="NOH15619.1"/>
    <property type="molecule type" value="Genomic_DNA"/>
</dbReference>
<evidence type="ECO:0000256" key="3">
    <source>
        <dbReference type="ARBA" id="ARBA00022723"/>
    </source>
</evidence>
<dbReference type="InterPro" id="IPR051198">
    <property type="entry name" value="BchE-like"/>
</dbReference>
<dbReference type="GO" id="GO:0051539">
    <property type="term" value="F:4 iron, 4 sulfur cluster binding"/>
    <property type="evidence" value="ECO:0007669"/>
    <property type="project" value="UniProtKB-KW"/>
</dbReference>
<reference evidence="8 9" key="1">
    <citation type="submission" date="2020-05" db="EMBL/GenBank/DDBJ databases">
        <title>Draft genome sequence of Clostridium cochlearium strain AGROS13 isolated from a sheep dairy farm in New Zealand.</title>
        <authorList>
            <person name="Gupta T.B."/>
            <person name="Jauregui R."/>
            <person name="Risson A.N."/>
            <person name="Brightwell G."/>
            <person name="Maclean P."/>
        </authorList>
    </citation>
    <scope>NUCLEOTIDE SEQUENCE [LARGE SCALE GENOMIC DNA]</scope>
    <source>
        <strain evidence="8 9">AGROS13</strain>
    </source>
</reference>
<evidence type="ECO:0000256" key="2">
    <source>
        <dbReference type="ARBA" id="ARBA00022691"/>
    </source>
</evidence>
<dbReference type="PANTHER" id="PTHR43409:SF16">
    <property type="entry name" value="SLR0320 PROTEIN"/>
    <property type="match status" value="1"/>
</dbReference>
<keyword evidence="2" id="KW-0949">S-adenosyl-L-methionine</keyword>
<evidence type="ECO:0000259" key="6">
    <source>
        <dbReference type="PROSITE" id="PS51332"/>
    </source>
</evidence>
<dbReference type="Proteomes" id="UP000528432">
    <property type="component" value="Unassembled WGS sequence"/>
</dbReference>
<evidence type="ECO:0000259" key="7">
    <source>
        <dbReference type="PROSITE" id="PS51918"/>
    </source>
</evidence>
<dbReference type="GO" id="GO:0046872">
    <property type="term" value="F:metal ion binding"/>
    <property type="evidence" value="ECO:0007669"/>
    <property type="project" value="UniProtKB-KW"/>
</dbReference>
<dbReference type="SFLD" id="SFLDG01082">
    <property type="entry name" value="B12-binding_domain_containing"/>
    <property type="match status" value="1"/>
</dbReference>
<dbReference type="GO" id="GO:0003824">
    <property type="term" value="F:catalytic activity"/>
    <property type="evidence" value="ECO:0007669"/>
    <property type="project" value="InterPro"/>
</dbReference>
<comment type="cofactor">
    <cofactor evidence="1">
        <name>[4Fe-4S] cluster</name>
        <dbReference type="ChEBI" id="CHEBI:49883"/>
    </cofactor>
</comment>
<comment type="caution">
    <text evidence="8">The sequence shown here is derived from an EMBL/GenBank/DDBJ whole genome shotgun (WGS) entry which is preliminary data.</text>
</comment>
<sequence length="576" mass="68551">MKVTLVAINSKFIHSNLAVRYLKRFTEDLQYTCEIQEFSINDRLDRIVEEIILNKPNVVAFSCYIWNISYIKRVSKLIRLINPNIKIILGGPEVSFDGGSYLKEGYCDFLIEGEGEKTYRELIQYLLESDKDKKYINNIKALYYIKGDKIIYTGKRELMDINEIVFPYEDVEELENKIIYYEASRGCPFSCKYCLSSTVHGLRFLDISRVKRELEFFIDKGVSLVKFIDRTFNCNHKFAYDIWNFIIEKNPPNMTFHFEISADLLTEKEINLLSKARKGLIQFEVGVQTTNKEVLKNINRNANFLEIKEKVQELLKIKNINQHLDLIAGLPGEDYESFKRSFNDLYSIEPDQIQLGFLKLLKGSPMREEANKWGMIYSPYTPYEILKTNNISYEEILKLKRIEEVLDKYYNSGQFNNILKYFLKKFKNPFDFYEKFSEYFYAKGYFSRSISSVSYYKVFLDFNEEIMKEKSYDLEEIIKYDYLKFNKKRWLPEFLNRHMDKKEEKKIRITLKQEGIIDAADNLNNYHIEKFKVDVLKFEELSVLKKDEVFLLFSDDNRKKVKNITTIVKRYIIGYN</sequence>
<dbReference type="PROSITE" id="PS51918">
    <property type="entry name" value="RADICAL_SAM"/>
    <property type="match status" value="1"/>
</dbReference>
<dbReference type="RefSeq" id="WP_171303078.1">
    <property type="nucleotide sequence ID" value="NZ_JABFIF010000005.1"/>
</dbReference>
<dbReference type="InterPro" id="IPR034466">
    <property type="entry name" value="Methyltransferase_Class_B"/>
</dbReference>
<evidence type="ECO:0000313" key="9">
    <source>
        <dbReference type="Proteomes" id="UP000528432"/>
    </source>
</evidence>